<keyword evidence="5" id="KW-1003">Cell membrane</keyword>
<dbReference type="EMBL" id="VLKU01000001">
    <property type="protein sequence ID" value="TWI38259.1"/>
    <property type="molecule type" value="Genomic_DNA"/>
</dbReference>
<feature type="transmembrane region" description="Helical" evidence="5">
    <location>
        <begin position="209"/>
        <end position="229"/>
    </location>
</feature>
<evidence type="ECO:0000256" key="5">
    <source>
        <dbReference type="RuleBase" id="RU363041"/>
    </source>
</evidence>
<feature type="transmembrane region" description="Helical" evidence="5">
    <location>
        <begin position="106"/>
        <end position="124"/>
    </location>
</feature>
<name>A0A562P1I2_9RHOB</name>
<organism evidence="6 7">
    <name type="scientific">Paracoccus sulfuroxidans</name>
    <dbReference type="NCBI Taxonomy" id="384678"/>
    <lineage>
        <taxon>Bacteria</taxon>
        <taxon>Pseudomonadati</taxon>
        <taxon>Pseudomonadota</taxon>
        <taxon>Alphaproteobacteria</taxon>
        <taxon>Rhodobacterales</taxon>
        <taxon>Paracoccaceae</taxon>
        <taxon>Paracoccus</taxon>
    </lineage>
</organism>
<comment type="subcellular location">
    <subcellularLocation>
        <location evidence="5">Cell membrane</location>
        <topology evidence="5">Multi-pass membrane protein</topology>
    </subcellularLocation>
    <subcellularLocation>
        <location evidence="1">Membrane</location>
        <topology evidence="1">Multi-pass membrane protein</topology>
    </subcellularLocation>
</comment>
<reference evidence="6 7" key="1">
    <citation type="journal article" date="2015" name="Stand. Genomic Sci.">
        <title>Genomic Encyclopedia of Bacterial and Archaeal Type Strains, Phase III: the genomes of soil and plant-associated and newly described type strains.</title>
        <authorList>
            <person name="Whitman W.B."/>
            <person name="Woyke T."/>
            <person name="Klenk H.P."/>
            <person name="Zhou Y."/>
            <person name="Lilburn T.G."/>
            <person name="Beck B.J."/>
            <person name="De Vos P."/>
            <person name="Vandamme P."/>
            <person name="Eisen J.A."/>
            <person name="Garrity G."/>
            <person name="Hugenholtz P."/>
            <person name="Kyrpides N.C."/>
        </authorList>
    </citation>
    <scope>NUCLEOTIDE SEQUENCE [LARGE SCALE GENOMIC DNA]</scope>
    <source>
        <strain evidence="6 7">CGMCC 1.5364</strain>
    </source>
</reference>
<keyword evidence="2 5" id="KW-0812">Transmembrane</keyword>
<comment type="similarity">
    <text evidence="5">Belongs to the 4-toluene sulfonate uptake permease (TSUP) (TC 2.A.102) family.</text>
</comment>
<feature type="transmembrane region" description="Helical" evidence="5">
    <location>
        <begin position="7"/>
        <end position="33"/>
    </location>
</feature>
<dbReference type="PANTHER" id="PTHR43701">
    <property type="entry name" value="MEMBRANE TRANSPORTER PROTEIN MJ0441-RELATED"/>
    <property type="match status" value="1"/>
</dbReference>
<evidence type="ECO:0000256" key="2">
    <source>
        <dbReference type="ARBA" id="ARBA00022692"/>
    </source>
</evidence>
<accession>A0A562P1I2</accession>
<protein>
    <recommendedName>
        <fullName evidence="5">Probable membrane transporter protein</fullName>
    </recommendedName>
</protein>
<keyword evidence="3 5" id="KW-1133">Transmembrane helix</keyword>
<dbReference type="InterPro" id="IPR002781">
    <property type="entry name" value="TM_pro_TauE-like"/>
</dbReference>
<feature type="transmembrane region" description="Helical" evidence="5">
    <location>
        <begin position="80"/>
        <end position="100"/>
    </location>
</feature>
<dbReference type="InterPro" id="IPR051598">
    <property type="entry name" value="TSUP/Inactive_protease-like"/>
</dbReference>
<dbReference type="AlphaFoldDB" id="A0A562P1I2"/>
<keyword evidence="4 5" id="KW-0472">Membrane</keyword>
<feature type="transmembrane region" description="Helical" evidence="5">
    <location>
        <begin position="145"/>
        <end position="167"/>
    </location>
</feature>
<evidence type="ECO:0000256" key="3">
    <source>
        <dbReference type="ARBA" id="ARBA00022989"/>
    </source>
</evidence>
<evidence type="ECO:0000256" key="1">
    <source>
        <dbReference type="ARBA" id="ARBA00004141"/>
    </source>
</evidence>
<dbReference type="RefSeq" id="WP_145396028.1">
    <property type="nucleotide sequence ID" value="NZ_VLKU01000001.1"/>
</dbReference>
<dbReference type="GO" id="GO:0005886">
    <property type="term" value="C:plasma membrane"/>
    <property type="evidence" value="ECO:0007669"/>
    <property type="project" value="UniProtKB-SubCell"/>
</dbReference>
<proteinExistence type="inferred from homology"/>
<comment type="caution">
    <text evidence="6">The sequence shown here is derived from an EMBL/GenBank/DDBJ whole genome shotgun (WGS) entry which is preliminary data.</text>
</comment>
<feature type="transmembrane region" description="Helical" evidence="5">
    <location>
        <begin position="241"/>
        <end position="258"/>
    </location>
</feature>
<dbReference type="OrthoDB" id="7771334at2"/>
<dbReference type="Proteomes" id="UP000316225">
    <property type="component" value="Unassembled WGS sequence"/>
</dbReference>
<keyword evidence="7" id="KW-1185">Reference proteome</keyword>
<sequence length="260" mass="26781">MITFIALFIAGIVGGLLLGMIGVGMALVAVPVLTFALPHLGVPEALSPTVALATSMGIVTIGSISSVTAHHRLGNIDWQAFRLIVPFSLIGVFLGSLLVTRLPADMLRLIFAAFLIFVALRMLLARKGGEQPKPVSVLTYRLSGAAIGFAGALIGAGGGVFMVPFLTGRGWKMVRAVATSATIGLPVTVFGMIFHALRPLQGIDAPMLGSVHVAALLGIGFGSVIGAPFGARIASRLPGDILKKGFAVVLLILAVGLIRG</sequence>
<gene>
    <name evidence="6" type="ORF">IQ24_00397</name>
</gene>
<evidence type="ECO:0000313" key="7">
    <source>
        <dbReference type="Proteomes" id="UP000316225"/>
    </source>
</evidence>
<evidence type="ECO:0000313" key="6">
    <source>
        <dbReference type="EMBL" id="TWI38259.1"/>
    </source>
</evidence>
<evidence type="ECO:0000256" key="4">
    <source>
        <dbReference type="ARBA" id="ARBA00023136"/>
    </source>
</evidence>
<dbReference type="PANTHER" id="PTHR43701:SF2">
    <property type="entry name" value="MEMBRANE TRANSPORTER PROTEIN YJNA-RELATED"/>
    <property type="match status" value="1"/>
</dbReference>
<feature type="transmembrane region" description="Helical" evidence="5">
    <location>
        <begin position="173"/>
        <end position="197"/>
    </location>
</feature>
<dbReference type="Pfam" id="PF01925">
    <property type="entry name" value="TauE"/>
    <property type="match status" value="1"/>
</dbReference>